<name>A0ABQ8UQU9_9EUKA</name>
<evidence type="ECO:0000313" key="2">
    <source>
        <dbReference type="EMBL" id="KAJ4461532.1"/>
    </source>
</evidence>
<organism evidence="2 3">
    <name type="scientific">Paratrimastix pyriformis</name>
    <dbReference type="NCBI Taxonomy" id="342808"/>
    <lineage>
        <taxon>Eukaryota</taxon>
        <taxon>Metamonada</taxon>
        <taxon>Preaxostyla</taxon>
        <taxon>Paratrimastigidae</taxon>
        <taxon>Paratrimastix</taxon>
    </lineage>
</organism>
<evidence type="ECO:0008006" key="4">
    <source>
        <dbReference type="Google" id="ProtNLM"/>
    </source>
</evidence>
<accession>A0ABQ8UQU9</accession>
<protein>
    <recommendedName>
        <fullName evidence="4">BTB domain-containing protein</fullName>
    </recommendedName>
</protein>
<sequence>MLAERYGVSDLLELLAALRGLPDQVAPPVPQRGAAPVSALGLHEYPRHGNDPAPSAGCPGPAAPVPDLDTQLLRTRIETTLDQGDRLGEPEPVRHTPPLAAALPILAPSAVLALPCSCPHSFIPSSSSRRPQAEWEPVLAGDLEITAEDGRLPLRFPAIQGASWLPGRSMCLSPWPPGSSRMFTTSPSPPGGLLPPMHTPRSPPIHLALARHHYTDRRPSSAHARPATSYRASLPPTPISISDDLIFFHSATGDGLCAFLEYLYTDHVAPSPRSSSSCCLHDLPPLRALCEFAIMQHLPTNLHLITQTVNACDHLGARAVRAYGAGYLLYLFIGAPPAWIPKGINVTYLIRVLTGPQVRLVEAIERLQAKRKGETEQTTAQKLAAQRQKQVEERNKTKKYQREQKEKANARKEAKARRAGRK</sequence>
<feature type="compositionally biased region" description="Basic and acidic residues" evidence="1">
    <location>
        <begin position="389"/>
        <end position="413"/>
    </location>
</feature>
<feature type="region of interest" description="Disordered" evidence="1">
    <location>
        <begin position="372"/>
        <end position="422"/>
    </location>
</feature>
<proteinExistence type="predicted"/>
<keyword evidence="3" id="KW-1185">Reference proteome</keyword>
<evidence type="ECO:0000256" key="1">
    <source>
        <dbReference type="SAM" id="MobiDB-lite"/>
    </source>
</evidence>
<evidence type="ECO:0000313" key="3">
    <source>
        <dbReference type="Proteomes" id="UP001141327"/>
    </source>
</evidence>
<reference evidence="2" key="1">
    <citation type="journal article" date="2022" name="bioRxiv">
        <title>Genomics of Preaxostyla Flagellates Illuminates Evolutionary Transitions and the Path Towards Mitochondrial Loss.</title>
        <authorList>
            <person name="Novak L.V.F."/>
            <person name="Treitli S.C."/>
            <person name="Pyrih J."/>
            <person name="Halakuc P."/>
            <person name="Pipaliya S.V."/>
            <person name="Vacek V."/>
            <person name="Brzon O."/>
            <person name="Soukal P."/>
            <person name="Eme L."/>
            <person name="Dacks J.B."/>
            <person name="Karnkowska A."/>
            <person name="Elias M."/>
            <person name="Hampl V."/>
        </authorList>
    </citation>
    <scope>NUCLEOTIDE SEQUENCE</scope>
    <source>
        <strain evidence="2">RCP-MX</strain>
    </source>
</reference>
<dbReference type="Proteomes" id="UP001141327">
    <property type="component" value="Unassembled WGS sequence"/>
</dbReference>
<dbReference type="EMBL" id="JAPMOS010000007">
    <property type="protein sequence ID" value="KAJ4461532.1"/>
    <property type="molecule type" value="Genomic_DNA"/>
</dbReference>
<feature type="region of interest" description="Disordered" evidence="1">
    <location>
        <begin position="43"/>
        <end position="64"/>
    </location>
</feature>
<comment type="caution">
    <text evidence="2">The sequence shown here is derived from an EMBL/GenBank/DDBJ whole genome shotgun (WGS) entry which is preliminary data.</text>
</comment>
<gene>
    <name evidence="2" type="ORF">PAPYR_2121</name>
</gene>